<keyword evidence="2" id="KW-0064">Aspartyl protease</keyword>
<dbReference type="GO" id="GO:0006508">
    <property type="term" value="P:proteolysis"/>
    <property type="evidence" value="ECO:0007669"/>
    <property type="project" value="UniProtKB-KW"/>
</dbReference>
<dbReference type="Pfam" id="PF00692">
    <property type="entry name" value="dUTPase"/>
    <property type="match status" value="1"/>
</dbReference>
<reference evidence="5 6" key="1">
    <citation type="submission" date="2019-09" db="EMBL/GenBank/DDBJ databases">
        <title>Bird 10,000 Genomes (B10K) Project - Family phase.</title>
        <authorList>
            <person name="Zhang G."/>
        </authorList>
    </citation>
    <scope>NUCLEOTIDE SEQUENCE [LARGE SCALE GENOMIC DNA]</scope>
    <source>
        <strain evidence="5">B10K-DU-028-75</strain>
        <tissue evidence="5">Mixed tissue sample</tissue>
    </source>
</reference>
<keyword evidence="6" id="KW-1185">Reference proteome</keyword>
<dbReference type="OrthoDB" id="9900537at2759"/>
<feature type="domain" description="Peptidase A2" evidence="4">
    <location>
        <begin position="148"/>
        <end position="162"/>
    </location>
</feature>
<evidence type="ECO:0000259" key="4">
    <source>
        <dbReference type="PROSITE" id="PS50175"/>
    </source>
</evidence>
<feature type="non-terminal residue" evidence="5">
    <location>
        <position position="162"/>
    </location>
</feature>
<dbReference type="InterPro" id="IPR029054">
    <property type="entry name" value="dUTPase-like"/>
</dbReference>
<dbReference type="InterPro" id="IPR051592">
    <property type="entry name" value="HERV-K_Pro_peptidase_A2"/>
</dbReference>
<sequence length="162" mass="17342">RGSLGLDLATAVDITLKTTEVYKIPTGVTGPIYHENCKVGALLLGRSSTGTAGLIVLPEVIDADYTGEILIAAFTLHPPMVISKGTRIAQLVIYEKHASTDNGPTTKPARETRGFGSTGNMLVNLVQQMQQRPVVSLQLCHENDKHSVRAMLDTGADVNIFS</sequence>
<organism evidence="5 6">
    <name type="scientific">Onychorhynchus coronatus</name>
    <name type="common">Royal flycatcher</name>
    <dbReference type="NCBI Taxonomy" id="360224"/>
    <lineage>
        <taxon>Eukaryota</taxon>
        <taxon>Metazoa</taxon>
        <taxon>Chordata</taxon>
        <taxon>Craniata</taxon>
        <taxon>Vertebrata</taxon>
        <taxon>Euteleostomi</taxon>
        <taxon>Archelosauria</taxon>
        <taxon>Archosauria</taxon>
        <taxon>Dinosauria</taxon>
        <taxon>Saurischia</taxon>
        <taxon>Theropoda</taxon>
        <taxon>Coelurosauria</taxon>
        <taxon>Aves</taxon>
        <taxon>Neognathae</taxon>
        <taxon>Neoaves</taxon>
        <taxon>Telluraves</taxon>
        <taxon>Australaves</taxon>
        <taxon>Passeriformes</taxon>
        <taxon>Tyrannidae</taxon>
        <taxon>Onychorhynchus</taxon>
    </lineage>
</organism>
<dbReference type="InterPro" id="IPR001995">
    <property type="entry name" value="Peptidase_A2_cat"/>
</dbReference>
<dbReference type="EMBL" id="VZRK01001277">
    <property type="protein sequence ID" value="NWU88074.1"/>
    <property type="molecule type" value="Genomic_DNA"/>
</dbReference>
<dbReference type="PANTHER" id="PTHR19422">
    <property type="entry name" value="GAG RETROVIRAL POLYPROTEIN"/>
    <property type="match status" value="1"/>
</dbReference>
<accession>A0A7K6ADQ1</accession>
<proteinExistence type="predicted"/>
<dbReference type="Proteomes" id="UP000550309">
    <property type="component" value="Unassembled WGS sequence"/>
</dbReference>
<dbReference type="InterPro" id="IPR001969">
    <property type="entry name" value="Aspartic_peptidase_AS"/>
</dbReference>
<keyword evidence="3" id="KW-0378">Hydrolase</keyword>
<evidence type="ECO:0000256" key="3">
    <source>
        <dbReference type="ARBA" id="ARBA00022801"/>
    </source>
</evidence>
<protein>
    <submittedName>
        <fullName evidence="5">POK9 protein</fullName>
    </submittedName>
</protein>
<dbReference type="AlphaFoldDB" id="A0A7K6ADQ1"/>
<dbReference type="InterPro" id="IPR033704">
    <property type="entry name" value="dUTPase_trimeric"/>
</dbReference>
<dbReference type="SUPFAM" id="SSF51283">
    <property type="entry name" value="dUTPase-like"/>
    <property type="match status" value="1"/>
</dbReference>
<dbReference type="PROSITE" id="PS50175">
    <property type="entry name" value="ASP_PROT_RETROV"/>
    <property type="match status" value="1"/>
</dbReference>
<dbReference type="CDD" id="cd07557">
    <property type="entry name" value="trimeric_dUTPase"/>
    <property type="match status" value="1"/>
</dbReference>
<keyword evidence="1" id="KW-0645">Protease</keyword>
<evidence type="ECO:0000313" key="6">
    <source>
        <dbReference type="Proteomes" id="UP000550309"/>
    </source>
</evidence>
<dbReference type="InterPro" id="IPR036157">
    <property type="entry name" value="dUTPase-like_sf"/>
</dbReference>
<evidence type="ECO:0000313" key="5">
    <source>
        <dbReference type="EMBL" id="NWU88074.1"/>
    </source>
</evidence>
<evidence type="ECO:0000256" key="2">
    <source>
        <dbReference type="ARBA" id="ARBA00022750"/>
    </source>
</evidence>
<dbReference type="PROSITE" id="PS00141">
    <property type="entry name" value="ASP_PROTEASE"/>
    <property type="match status" value="1"/>
</dbReference>
<dbReference type="Gene3D" id="2.70.40.10">
    <property type="match status" value="1"/>
</dbReference>
<evidence type="ECO:0000256" key="1">
    <source>
        <dbReference type="ARBA" id="ARBA00022670"/>
    </source>
</evidence>
<comment type="caution">
    <text evidence="5">The sequence shown here is derived from an EMBL/GenBank/DDBJ whole genome shotgun (WGS) entry which is preliminary data.</text>
</comment>
<dbReference type="GO" id="GO:0004190">
    <property type="term" value="F:aspartic-type endopeptidase activity"/>
    <property type="evidence" value="ECO:0007669"/>
    <property type="project" value="UniProtKB-KW"/>
</dbReference>
<gene>
    <name evidence="5" type="primary">Ervk9_3</name>
    <name evidence="5" type="ORF">ONYCOR_R13547</name>
</gene>
<feature type="non-terminal residue" evidence="5">
    <location>
        <position position="1"/>
    </location>
</feature>
<name>A0A7K6ADQ1_ONYCO</name>
<dbReference type="PANTHER" id="PTHR19422:SF123">
    <property type="entry name" value="RT1 CLASS I, LOCUS CE15"/>
    <property type="match status" value="1"/>
</dbReference>